<feature type="chain" id="PRO_5047355045" evidence="1">
    <location>
        <begin position="23"/>
        <end position="148"/>
    </location>
</feature>
<protein>
    <submittedName>
        <fullName evidence="3">Uncharacterized protein LOC113520476</fullName>
    </submittedName>
</protein>
<evidence type="ECO:0000313" key="2">
    <source>
        <dbReference type="Proteomes" id="UP001652740"/>
    </source>
</evidence>
<feature type="signal peptide" evidence="1">
    <location>
        <begin position="1"/>
        <end position="22"/>
    </location>
</feature>
<evidence type="ECO:0000313" key="3">
    <source>
        <dbReference type="RefSeq" id="XP_026761602.3"/>
    </source>
</evidence>
<keyword evidence="2" id="KW-1185">Reference proteome</keyword>
<dbReference type="Proteomes" id="UP001652740">
    <property type="component" value="Unplaced"/>
</dbReference>
<name>A0A6J1X5W7_GALME</name>
<proteinExistence type="predicted"/>
<keyword evidence="1" id="KW-0732">Signal</keyword>
<dbReference type="AlphaFoldDB" id="A0A6J1X5W7"/>
<sequence length="148" mass="15810">MMTSKTFAFFFLQFAIFNIALTQVLNRVIPNYGNLLPLGEAVVPNQILLNHLAPNVIPAVAPNLVNYEVPGCVDTILSSPVTVPTTTIIQDSTVANNLANALQLLVVSNLLSNTLPTMGDVVVPNYAAPVEMVSPVAVNGLPGYNYVF</sequence>
<dbReference type="KEGG" id="gmw:113520476"/>
<organism evidence="2 3">
    <name type="scientific">Galleria mellonella</name>
    <name type="common">Greater wax moth</name>
    <dbReference type="NCBI Taxonomy" id="7137"/>
    <lineage>
        <taxon>Eukaryota</taxon>
        <taxon>Metazoa</taxon>
        <taxon>Ecdysozoa</taxon>
        <taxon>Arthropoda</taxon>
        <taxon>Hexapoda</taxon>
        <taxon>Insecta</taxon>
        <taxon>Pterygota</taxon>
        <taxon>Neoptera</taxon>
        <taxon>Endopterygota</taxon>
        <taxon>Lepidoptera</taxon>
        <taxon>Glossata</taxon>
        <taxon>Ditrysia</taxon>
        <taxon>Pyraloidea</taxon>
        <taxon>Pyralidae</taxon>
        <taxon>Galleriinae</taxon>
        <taxon>Galleria</taxon>
    </lineage>
</organism>
<reference evidence="3" key="1">
    <citation type="submission" date="2025-08" db="UniProtKB">
        <authorList>
            <consortium name="RefSeq"/>
        </authorList>
    </citation>
    <scope>IDENTIFICATION</scope>
    <source>
        <tissue evidence="3">Whole larvae</tissue>
    </source>
</reference>
<evidence type="ECO:0000256" key="1">
    <source>
        <dbReference type="SAM" id="SignalP"/>
    </source>
</evidence>
<dbReference type="InParanoid" id="A0A6J1X5W7"/>
<accession>A0A6J1X5W7</accession>
<dbReference type="GeneID" id="113520476"/>
<dbReference type="RefSeq" id="XP_026761602.3">
    <property type="nucleotide sequence ID" value="XM_026905801.3"/>
</dbReference>
<gene>
    <name evidence="3" type="primary">LOC113520476</name>
</gene>